<name>A0A6M3K5Q6_9ZZZZ</name>
<dbReference type="AlphaFoldDB" id="A0A6M3K5Q6"/>
<evidence type="ECO:0000313" key="1">
    <source>
        <dbReference type="EMBL" id="QJA77111.1"/>
    </source>
</evidence>
<dbReference type="EMBL" id="MT144798">
    <property type="protein sequence ID" value="QJH99595.1"/>
    <property type="molecule type" value="Genomic_DNA"/>
</dbReference>
<accession>A0A6M3K5Q6</accession>
<dbReference type="EMBL" id="MT143449">
    <property type="protein sequence ID" value="QJA96958.1"/>
    <property type="molecule type" value="Genomic_DNA"/>
</dbReference>
<protein>
    <submittedName>
        <fullName evidence="1">Uncharacterized protein</fullName>
    </submittedName>
</protein>
<reference evidence="1" key="1">
    <citation type="submission" date="2020-03" db="EMBL/GenBank/DDBJ databases">
        <title>The deep terrestrial virosphere.</title>
        <authorList>
            <person name="Holmfeldt K."/>
            <person name="Nilsson E."/>
            <person name="Simone D."/>
            <person name="Lopez-Fernandez M."/>
            <person name="Wu X."/>
            <person name="de Brujin I."/>
            <person name="Lundin D."/>
            <person name="Andersson A."/>
            <person name="Bertilsson S."/>
            <person name="Dopson M."/>
        </authorList>
    </citation>
    <scope>NUCLEOTIDE SEQUENCE</scope>
    <source>
        <strain evidence="1">MM415A01361</strain>
        <strain evidence="2">MM415B07027</strain>
        <strain evidence="3">TM448B01622</strain>
    </source>
</reference>
<dbReference type="EMBL" id="MT142263">
    <property type="protein sequence ID" value="QJA77111.1"/>
    <property type="molecule type" value="Genomic_DNA"/>
</dbReference>
<gene>
    <name evidence="1" type="ORF">MM415A01361_0021</name>
    <name evidence="2" type="ORF">MM415B07027_0009</name>
    <name evidence="3" type="ORF">TM448B01622_0010</name>
</gene>
<proteinExistence type="predicted"/>
<organism evidence="1">
    <name type="scientific">viral metagenome</name>
    <dbReference type="NCBI Taxonomy" id="1070528"/>
    <lineage>
        <taxon>unclassified sequences</taxon>
        <taxon>metagenomes</taxon>
        <taxon>organismal metagenomes</taxon>
    </lineage>
</organism>
<evidence type="ECO:0000313" key="3">
    <source>
        <dbReference type="EMBL" id="QJH99595.1"/>
    </source>
</evidence>
<evidence type="ECO:0000313" key="2">
    <source>
        <dbReference type="EMBL" id="QJA96958.1"/>
    </source>
</evidence>
<sequence>MSNQLTASEAIFGFCAWITTRKEKLSVGANEDCSPIVKLIDEFCGINDLEEPRENYTDYLDMPA</sequence>